<feature type="compositionally biased region" description="Polar residues" evidence="8">
    <location>
        <begin position="693"/>
        <end position="709"/>
    </location>
</feature>
<accession>A0A2T9YAC4</accession>
<gene>
    <name evidence="9" type="ORF">BB561_005463</name>
</gene>
<evidence type="ECO:0000256" key="2">
    <source>
        <dbReference type="ARBA" id="ARBA00022723"/>
    </source>
</evidence>
<dbReference type="InterPro" id="IPR029063">
    <property type="entry name" value="SAM-dependent_MTases_sf"/>
</dbReference>
<organism evidence="9 10">
    <name type="scientific">Smittium simulii</name>
    <dbReference type="NCBI Taxonomy" id="133385"/>
    <lineage>
        <taxon>Eukaryota</taxon>
        <taxon>Fungi</taxon>
        <taxon>Fungi incertae sedis</taxon>
        <taxon>Zoopagomycota</taxon>
        <taxon>Kickxellomycotina</taxon>
        <taxon>Harpellomycetes</taxon>
        <taxon>Harpellales</taxon>
        <taxon>Legeriomycetaceae</taxon>
        <taxon>Smittium</taxon>
    </lineage>
</organism>
<protein>
    <submittedName>
        <fullName evidence="9">Uncharacterized protein</fullName>
    </submittedName>
</protein>
<dbReference type="GO" id="GO:0051536">
    <property type="term" value="F:iron-sulfur cluster binding"/>
    <property type="evidence" value="ECO:0007669"/>
    <property type="project" value="UniProtKB-KW"/>
</dbReference>
<sequence>MLRFCFQTPSICLFRRNISDKAFSYIKKIPAASNKTNIDDSDNSLPDPLAQNESADIEAVDKENSGKLKADFVNSLKNQYQSSYDSEIDNTLAVVRGTPEVKLGKKYIGMVALPKNLLSAVEVLLQDKNKRSLNHDALRIIDSLQSLESIPLSKVKKFDQTPNNKKSKTPLNFTDNNTPVNTKFKKYSAINPKIVLTPHILDFGERESFAYLATRFTPSFGVLFNIFSEISKRSIDFAPTKILDYGCGPATALWPASNIWGNELKSYHGVDISESMIKISESLTDICREDISDIKIKLNTYLPPPSKNTDYDLVVSSFVLSELPNDSIRKNILESLWAQTKDTLVLVDYGNPIGSKYISDARNWFLALKSDPKSNNGDTVKDSFHFVAPCPHDNACPLDSVLRYCHFSQRIQVPRVTKITLNTKRNETDHNYSYLVIRKGQRPIPNQKNSIPNPELIENADHENSLDIIEMQKQSFHWPRVILPALKKGKHVLVDVCAENGKTERKTYTKAFSNQSYRDSRKVMWGDLFPHISKSTEPNTRGKRKEIIYECPKSLGMKYTPPPLNEAATSAVQKNDAALYGIKMALANLTRPIDDYGNEDLEFAHTMTELLSDVASSITQNRIDNLHKSMELPGRIPQLVESTVKPLVKSEQLDALLAAKNSTARSRRNKRSPFCLRQHTAFGTISVMAQTPHNATSNTASNDQTSQSQRGKKRTLSRATKALPSMRTTLHFYVAYSIFIDIKCVRNIVEKGLSILLMNLSPGKDFNKNFFARKRLLATAALGPPLILHLDFYKQKMNKKAIDEITMEVAVLVAKRKIKQVNSTTPAFYSQLFTIPKKTGDIGPYPGPPEA</sequence>
<evidence type="ECO:0000313" key="9">
    <source>
        <dbReference type="EMBL" id="PVU89264.1"/>
    </source>
</evidence>
<dbReference type="InterPro" id="IPR052571">
    <property type="entry name" value="Mt_RNA_Methyltransferase"/>
</dbReference>
<dbReference type="InterPro" id="IPR015324">
    <property type="entry name" value="Ribosomal_Rsm22-like"/>
</dbReference>
<dbReference type="GO" id="GO:0003735">
    <property type="term" value="F:structural constituent of ribosome"/>
    <property type="evidence" value="ECO:0007669"/>
    <property type="project" value="TreeGrafter"/>
</dbReference>
<evidence type="ECO:0000256" key="8">
    <source>
        <dbReference type="SAM" id="MobiDB-lite"/>
    </source>
</evidence>
<evidence type="ECO:0000256" key="1">
    <source>
        <dbReference type="ARBA" id="ARBA00004173"/>
    </source>
</evidence>
<dbReference type="PANTHER" id="PTHR13184">
    <property type="entry name" value="37S RIBOSOMAL PROTEIN S22"/>
    <property type="match status" value="1"/>
</dbReference>
<evidence type="ECO:0000256" key="6">
    <source>
        <dbReference type="ARBA" id="ARBA00023128"/>
    </source>
</evidence>
<dbReference type="PANTHER" id="PTHR13184:SF5">
    <property type="entry name" value="METHYLTRANSFERASE-LIKE PROTEIN 17, MITOCHONDRIAL"/>
    <property type="match status" value="1"/>
</dbReference>
<dbReference type="GO" id="GO:0005763">
    <property type="term" value="C:mitochondrial small ribosomal subunit"/>
    <property type="evidence" value="ECO:0007669"/>
    <property type="project" value="TreeGrafter"/>
</dbReference>
<dbReference type="STRING" id="133385.A0A2T9YAC4"/>
<evidence type="ECO:0000256" key="3">
    <source>
        <dbReference type="ARBA" id="ARBA00022946"/>
    </source>
</evidence>
<keyword evidence="4" id="KW-0408">Iron</keyword>
<name>A0A2T9YAC4_9FUNG</name>
<dbReference type="EMBL" id="MBFR01000328">
    <property type="protein sequence ID" value="PVU89264.1"/>
    <property type="molecule type" value="Genomic_DNA"/>
</dbReference>
<keyword evidence="3" id="KW-0809">Transit peptide</keyword>
<proteinExistence type="predicted"/>
<dbReference type="GO" id="GO:0006412">
    <property type="term" value="P:translation"/>
    <property type="evidence" value="ECO:0007669"/>
    <property type="project" value="InterPro"/>
</dbReference>
<dbReference type="OrthoDB" id="421327at2759"/>
<dbReference type="GO" id="GO:0046872">
    <property type="term" value="F:metal ion binding"/>
    <property type="evidence" value="ECO:0007669"/>
    <property type="project" value="UniProtKB-KW"/>
</dbReference>
<evidence type="ECO:0000256" key="5">
    <source>
        <dbReference type="ARBA" id="ARBA00023014"/>
    </source>
</evidence>
<dbReference type="Gene3D" id="3.40.50.150">
    <property type="entry name" value="Vaccinia Virus protein VP39"/>
    <property type="match status" value="1"/>
</dbReference>
<keyword evidence="2" id="KW-0479">Metal-binding</keyword>
<comment type="subcellular location">
    <subcellularLocation>
        <location evidence="1">Mitochondrion</location>
    </subcellularLocation>
</comment>
<dbReference type="GO" id="GO:0008168">
    <property type="term" value="F:methyltransferase activity"/>
    <property type="evidence" value="ECO:0007669"/>
    <property type="project" value="InterPro"/>
</dbReference>
<dbReference type="Proteomes" id="UP000245383">
    <property type="component" value="Unassembled WGS sequence"/>
</dbReference>
<evidence type="ECO:0000256" key="4">
    <source>
        <dbReference type="ARBA" id="ARBA00023004"/>
    </source>
</evidence>
<dbReference type="Pfam" id="PF09243">
    <property type="entry name" value="Rsm22"/>
    <property type="match status" value="1"/>
</dbReference>
<evidence type="ECO:0000313" key="10">
    <source>
        <dbReference type="Proteomes" id="UP000245383"/>
    </source>
</evidence>
<comment type="function">
    <text evidence="7">Mitochondrial ribosome (mitoribosome) assembly factor. Binds at the interface of the head and body domains of the mitochondrial small ribosomal subunit (mt-SSU), occluding the mRNA channel and preventing compaction of the head domain towards the body. Probable inactive methyltransferase: retains the characteristic folding and ability to bind S-adenosyl-L-methionine, but it probably lost its methyltransferase activity.</text>
</comment>
<keyword evidence="5" id="KW-0411">Iron-sulfur</keyword>
<evidence type="ECO:0000256" key="7">
    <source>
        <dbReference type="ARBA" id="ARBA00045681"/>
    </source>
</evidence>
<keyword evidence="10" id="KW-1185">Reference proteome</keyword>
<feature type="region of interest" description="Disordered" evidence="8">
    <location>
        <begin position="693"/>
        <end position="720"/>
    </location>
</feature>
<dbReference type="SUPFAM" id="SSF53335">
    <property type="entry name" value="S-adenosyl-L-methionine-dependent methyltransferases"/>
    <property type="match status" value="1"/>
</dbReference>
<keyword evidence="6" id="KW-0496">Mitochondrion</keyword>
<reference evidence="9 10" key="1">
    <citation type="journal article" date="2018" name="MBio">
        <title>Comparative Genomics Reveals the Core Gene Toolbox for the Fungus-Insect Symbiosis.</title>
        <authorList>
            <person name="Wang Y."/>
            <person name="Stata M."/>
            <person name="Wang W."/>
            <person name="Stajich J.E."/>
            <person name="White M.M."/>
            <person name="Moncalvo J.M."/>
        </authorList>
    </citation>
    <scope>NUCLEOTIDE SEQUENCE [LARGE SCALE GENOMIC DNA]</scope>
    <source>
        <strain evidence="9 10">SWE-8-4</strain>
    </source>
</reference>
<comment type="caution">
    <text evidence="9">The sequence shown here is derived from an EMBL/GenBank/DDBJ whole genome shotgun (WGS) entry which is preliminary data.</text>
</comment>
<dbReference type="AlphaFoldDB" id="A0A2T9YAC4"/>